<dbReference type="PANTHER" id="PTHR43220">
    <property type="match status" value="1"/>
</dbReference>
<dbReference type="PANTHER" id="PTHR43220:SF20">
    <property type="entry name" value="TRANSMEMBRANE PROTEIN 41A"/>
    <property type="match status" value="1"/>
</dbReference>
<keyword evidence="5" id="KW-1185">Reference proteome</keyword>
<name>A0A1I8AEX2_9BILA</name>
<reference evidence="6" key="1">
    <citation type="submission" date="2016-11" db="UniProtKB">
        <authorList>
            <consortium name="WormBaseParasite"/>
        </authorList>
    </citation>
    <scope>IDENTIFICATION</scope>
</reference>
<evidence type="ECO:0000256" key="4">
    <source>
        <dbReference type="ARBA" id="ARBA00023136"/>
    </source>
</evidence>
<evidence type="ECO:0000313" key="6">
    <source>
        <dbReference type="WBParaSite" id="L893_g5238.t1"/>
    </source>
</evidence>
<dbReference type="WBParaSite" id="L893_g5238.t1">
    <property type="protein sequence ID" value="L893_g5238.t1"/>
    <property type="gene ID" value="L893_g5238"/>
</dbReference>
<dbReference type="AlphaFoldDB" id="A0A1I8AEX2"/>
<organism evidence="5 6">
    <name type="scientific">Steinernema glaseri</name>
    <dbReference type="NCBI Taxonomy" id="37863"/>
    <lineage>
        <taxon>Eukaryota</taxon>
        <taxon>Metazoa</taxon>
        <taxon>Ecdysozoa</taxon>
        <taxon>Nematoda</taxon>
        <taxon>Chromadorea</taxon>
        <taxon>Rhabditida</taxon>
        <taxon>Tylenchina</taxon>
        <taxon>Panagrolaimomorpha</taxon>
        <taxon>Strongyloidoidea</taxon>
        <taxon>Steinernematidae</taxon>
        <taxon>Steinernema</taxon>
    </lineage>
</organism>
<proteinExistence type="predicted"/>
<dbReference type="Proteomes" id="UP000095287">
    <property type="component" value="Unplaced"/>
</dbReference>
<accession>A0A1I8AEX2</accession>
<dbReference type="InterPro" id="IPR045014">
    <property type="entry name" value="TM41A/B"/>
</dbReference>
<comment type="subcellular location">
    <subcellularLocation>
        <location evidence="1">Membrane</location>
        <topology evidence="1">Multi-pass membrane protein</topology>
    </subcellularLocation>
</comment>
<evidence type="ECO:0000256" key="3">
    <source>
        <dbReference type="ARBA" id="ARBA00022989"/>
    </source>
</evidence>
<evidence type="ECO:0000256" key="2">
    <source>
        <dbReference type="ARBA" id="ARBA00022692"/>
    </source>
</evidence>
<keyword evidence="3" id="KW-1133">Transmembrane helix</keyword>
<evidence type="ECO:0000256" key="1">
    <source>
        <dbReference type="ARBA" id="ARBA00004141"/>
    </source>
</evidence>
<keyword evidence="4" id="KW-0472">Membrane</keyword>
<sequence>MWNGFLLVCTLTTLGSTFCYLFSELFGREYVLYYFGEKLTYLQKKVTAILRLDGGVGFFSLGRRAVQNSKVKT</sequence>
<keyword evidence="2" id="KW-0812">Transmembrane</keyword>
<protein>
    <submittedName>
        <fullName evidence="6">Secreted protein</fullName>
    </submittedName>
</protein>
<dbReference type="GO" id="GO:0016020">
    <property type="term" value="C:membrane"/>
    <property type="evidence" value="ECO:0007669"/>
    <property type="project" value="UniProtKB-SubCell"/>
</dbReference>
<evidence type="ECO:0000313" key="5">
    <source>
        <dbReference type="Proteomes" id="UP000095287"/>
    </source>
</evidence>